<reference evidence="1" key="1">
    <citation type="journal article" date="2015" name="Nature">
        <title>Complex archaea that bridge the gap between prokaryotes and eukaryotes.</title>
        <authorList>
            <person name="Spang A."/>
            <person name="Saw J.H."/>
            <person name="Jorgensen S.L."/>
            <person name="Zaremba-Niedzwiedzka K."/>
            <person name="Martijn J."/>
            <person name="Lind A.E."/>
            <person name="van Eijk R."/>
            <person name="Schleper C."/>
            <person name="Guy L."/>
            <person name="Ettema T.J."/>
        </authorList>
    </citation>
    <scope>NUCLEOTIDE SEQUENCE</scope>
</reference>
<dbReference type="AlphaFoldDB" id="A0A0F9B7V8"/>
<accession>A0A0F9B7V8</accession>
<protein>
    <submittedName>
        <fullName evidence="1">Uncharacterized protein</fullName>
    </submittedName>
</protein>
<gene>
    <name evidence="1" type="ORF">LCGC14_2561160</name>
</gene>
<comment type="caution">
    <text evidence="1">The sequence shown here is derived from an EMBL/GenBank/DDBJ whole genome shotgun (WGS) entry which is preliminary data.</text>
</comment>
<sequence>MQSALDELIGRLEGMPEEHRVAVTEEALTATSGMKWIGNFGPQTDAYFSEADVLLYGGQAAGGKTDLLCGLALTKHKRSLIMRRQYTDLGAIIERLREIDGTYAGFNGAPPPRLRTADGRVIDFGAAAKLGDESHWQGQPHDALLLDEAVHFLEAQIRFLMGWVRST</sequence>
<feature type="non-terminal residue" evidence="1">
    <location>
        <position position="167"/>
    </location>
</feature>
<name>A0A0F9B7V8_9ZZZZ</name>
<dbReference type="EMBL" id="LAZR01042278">
    <property type="protein sequence ID" value="KKL09907.1"/>
    <property type="molecule type" value="Genomic_DNA"/>
</dbReference>
<organism evidence="1">
    <name type="scientific">marine sediment metagenome</name>
    <dbReference type="NCBI Taxonomy" id="412755"/>
    <lineage>
        <taxon>unclassified sequences</taxon>
        <taxon>metagenomes</taxon>
        <taxon>ecological metagenomes</taxon>
    </lineage>
</organism>
<proteinExistence type="predicted"/>
<evidence type="ECO:0000313" key="1">
    <source>
        <dbReference type="EMBL" id="KKL09907.1"/>
    </source>
</evidence>